<comment type="caution">
    <text evidence="1">The sequence shown here is derived from an EMBL/GenBank/DDBJ whole genome shotgun (WGS) entry which is preliminary data.</text>
</comment>
<evidence type="ECO:0000313" key="2">
    <source>
        <dbReference type="Proteomes" id="UP001202328"/>
    </source>
</evidence>
<dbReference type="Proteomes" id="UP001202328">
    <property type="component" value="Unassembled WGS sequence"/>
</dbReference>
<sequence>LMGKMLNGFSQPSEFEPNIFNYWHFFKAIPSDGRINLTQFQIYCCRNNKSFLLCCKPASISGSTALAVMKKVFVDSGRHLVNLPYFV</sequence>
<dbReference type="AlphaFoldDB" id="A0AAD4S7A4"/>
<dbReference type="EMBL" id="JAJJMB010013814">
    <property type="protein sequence ID" value="KAI3865434.1"/>
    <property type="molecule type" value="Genomic_DNA"/>
</dbReference>
<name>A0AAD4S7A4_9MAGN</name>
<keyword evidence="2" id="KW-1185">Reference proteome</keyword>
<organism evidence="1 2">
    <name type="scientific">Papaver atlanticum</name>
    <dbReference type="NCBI Taxonomy" id="357466"/>
    <lineage>
        <taxon>Eukaryota</taxon>
        <taxon>Viridiplantae</taxon>
        <taxon>Streptophyta</taxon>
        <taxon>Embryophyta</taxon>
        <taxon>Tracheophyta</taxon>
        <taxon>Spermatophyta</taxon>
        <taxon>Magnoliopsida</taxon>
        <taxon>Ranunculales</taxon>
        <taxon>Papaveraceae</taxon>
        <taxon>Papaveroideae</taxon>
        <taxon>Papaver</taxon>
    </lineage>
</organism>
<gene>
    <name evidence="1" type="ORF">MKW98_025304</name>
</gene>
<evidence type="ECO:0000313" key="1">
    <source>
        <dbReference type="EMBL" id="KAI3865434.1"/>
    </source>
</evidence>
<reference evidence="1" key="1">
    <citation type="submission" date="2022-04" db="EMBL/GenBank/DDBJ databases">
        <title>A functionally conserved STORR gene fusion in Papaver species that diverged 16.8 million years ago.</title>
        <authorList>
            <person name="Catania T."/>
        </authorList>
    </citation>
    <scope>NUCLEOTIDE SEQUENCE</scope>
    <source>
        <strain evidence="1">S-188037</strain>
    </source>
</reference>
<accession>A0AAD4S7A4</accession>
<proteinExistence type="predicted"/>
<feature type="non-terminal residue" evidence="1">
    <location>
        <position position="1"/>
    </location>
</feature>
<protein>
    <submittedName>
        <fullName evidence="1">Uncharacterized protein</fullName>
    </submittedName>
</protein>